<accession>A0A7W4UL91</accession>
<organism evidence="3 4">
    <name type="scientific">Pseudoclavibacter helvolus</name>
    <dbReference type="NCBI Taxonomy" id="255205"/>
    <lineage>
        <taxon>Bacteria</taxon>
        <taxon>Bacillati</taxon>
        <taxon>Actinomycetota</taxon>
        <taxon>Actinomycetes</taxon>
        <taxon>Micrococcales</taxon>
        <taxon>Microbacteriaceae</taxon>
        <taxon>Pseudoclavibacter</taxon>
    </lineage>
</organism>
<evidence type="ECO:0000256" key="1">
    <source>
        <dbReference type="SAM" id="Coils"/>
    </source>
</evidence>
<reference evidence="3 4" key="1">
    <citation type="submission" date="2020-08" db="EMBL/GenBank/DDBJ databases">
        <title>Sequencing the genomes of 1000 actinobacteria strains.</title>
        <authorList>
            <person name="Klenk H.-P."/>
        </authorList>
    </citation>
    <scope>NUCLEOTIDE SEQUENCE [LARGE SCALE GENOMIC DNA]</scope>
    <source>
        <strain evidence="3 4">DSM 20419</strain>
    </source>
</reference>
<keyword evidence="1" id="KW-0175">Coiled coil</keyword>
<sequence length="1111" mass="123863">MTQLDLTIEPPEHDKIIAPGQWRLAEVQVANWGTFDQQIYRVPISRKGHLVTGASGSGKSSLLDAIATVITPDKWLRFNQAAQGSSRSTDQRSIVSYIRGAWSRTADDELDRVVSAFLRPATTWSGIVLRYDNGTGESVTLARLFFLRGSSVSKSDLADACIIERGPLDLSELERHVPRGIDVRGIKSQWPDALVTSNWSHKTFYARMRKLLGIRDENALQLLHKTQSAKSLSSLDQLFRDHMLEMPGTFAQADNAVEQFGELKDTHQHVVDLRRQRDHLAKLAEHTGTYDDAIAIAAERAELAESVIPYQKGEGLRLAEAETRALEARTSTLADALTEADSRHRASDESLSIAQQRVDRSGGGSAAELRRHVDAARLGIASSEQRVAQFTAQLKMAGIDDLPRSAREFAELTSSITQELESLHTTPPSLHAAHAAHAEAKAEGERIDRELAAVRASATAVPARLINIRDRIAQELSIPLRTLPFAAELIQVRREYASWTGAIERVLRPFALTLLVRDEHLREVRGWVDEHHLGQRLVYEAVSSSVESPKASSNDRSLVNRVEVRSGTFQAWVARELSTRYDYTCVETTDEFDRYTRAVSINGQIKTSKTRYVKDDSSALNQRQNWVLGDSETKLEALLEAKKLADPELAQAAQKLDSLLTEARAHDERRGAMRAVVLQSWNDLDVGAARLRATELAAQLDELTRENADLQVALRAVETARTQRDLTDAARREARAAVDLAERELRDVRGAASELRAELASGKLVTPSEELRASLETRFRAVQRKISRSNIAEVGTTVMVRLNQERSAAERGARESANSIVQSATSFKERWPAAAADLGANIDDRGGYLSLHDSIVAHGLPDHEHNFLRLLRERSRELIGFLLDEIRGAPRQVEERIREVNVSLRASAFDAGTHLQIKVKTRRSETVLRFLDDLRAVAGGKWIDDSLTAAEARFSVLAELMRKFASSEHADRVWRTECLDTRRHVTFLAEERNAEDVTIATYDSGGAMSGGQQQKLVFFCLAAALRYQLARSGNDLPTYGTVVLDEAFDKADTTYTRIAMDVFFEFGFHMVLATPHKLLQTIERYITGITSVANPTRRQSELTELEWTEEP</sequence>
<evidence type="ECO:0000313" key="4">
    <source>
        <dbReference type="Proteomes" id="UP000545286"/>
    </source>
</evidence>
<feature type="region of interest" description="Disordered" evidence="2">
    <location>
        <begin position="338"/>
        <end position="366"/>
    </location>
</feature>
<evidence type="ECO:0000313" key="3">
    <source>
        <dbReference type="EMBL" id="MBB2956263.1"/>
    </source>
</evidence>
<dbReference type="SUPFAM" id="SSF52540">
    <property type="entry name" value="P-loop containing nucleoside triphosphate hydrolases"/>
    <property type="match status" value="1"/>
</dbReference>
<dbReference type="Pfam" id="PF13555">
    <property type="entry name" value="AAA_29"/>
    <property type="match status" value="1"/>
</dbReference>
<dbReference type="CDD" id="cd00267">
    <property type="entry name" value="ABC_ATPase"/>
    <property type="match status" value="1"/>
</dbReference>
<name>A0A7W4UL91_9MICO</name>
<dbReference type="RefSeq" id="WP_183622691.1">
    <property type="nucleotide sequence ID" value="NZ_JACHWJ010000001.1"/>
</dbReference>
<dbReference type="Proteomes" id="UP000545286">
    <property type="component" value="Unassembled WGS sequence"/>
</dbReference>
<comment type="caution">
    <text evidence="3">The sequence shown here is derived from an EMBL/GenBank/DDBJ whole genome shotgun (WGS) entry which is preliminary data.</text>
</comment>
<dbReference type="EMBL" id="JACHWJ010000001">
    <property type="protein sequence ID" value="MBB2956263.1"/>
    <property type="molecule type" value="Genomic_DNA"/>
</dbReference>
<dbReference type="AlphaFoldDB" id="A0A7W4UL91"/>
<feature type="coiled-coil region" evidence="1">
    <location>
        <begin position="649"/>
        <end position="758"/>
    </location>
</feature>
<dbReference type="Gene3D" id="3.40.1140.10">
    <property type="match status" value="1"/>
</dbReference>
<dbReference type="Pfam" id="PF13558">
    <property type="entry name" value="SbcC_Walker_B"/>
    <property type="match status" value="1"/>
</dbReference>
<gene>
    <name evidence="3" type="ORF">FHX72_000375</name>
</gene>
<keyword evidence="4" id="KW-1185">Reference proteome</keyword>
<evidence type="ECO:0000256" key="2">
    <source>
        <dbReference type="SAM" id="MobiDB-lite"/>
    </source>
</evidence>
<proteinExistence type="predicted"/>
<dbReference type="InterPro" id="IPR027417">
    <property type="entry name" value="P-loop_NTPase"/>
</dbReference>
<protein>
    <submittedName>
        <fullName evidence="3">Uncharacterized protein YPO0396</fullName>
    </submittedName>
</protein>